<evidence type="ECO:0000256" key="8">
    <source>
        <dbReference type="SAM" id="Phobius"/>
    </source>
</evidence>
<evidence type="ECO:0000256" key="6">
    <source>
        <dbReference type="ARBA" id="ARBA00038076"/>
    </source>
</evidence>
<keyword evidence="5 8" id="KW-0472">Membrane</keyword>
<name>A0A1I2FPS5_9ACTN</name>
<feature type="transmembrane region" description="Helical" evidence="8">
    <location>
        <begin position="753"/>
        <end position="778"/>
    </location>
</feature>
<dbReference type="Pfam" id="PF12704">
    <property type="entry name" value="MacB_PCD"/>
    <property type="match status" value="2"/>
</dbReference>
<keyword evidence="3 8" id="KW-0812">Transmembrane</keyword>
<feature type="transmembrane region" description="Helical" evidence="8">
    <location>
        <begin position="395"/>
        <end position="419"/>
    </location>
</feature>
<evidence type="ECO:0000256" key="2">
    <source>
        <dbReference type="ARBA" id="ARBA00022475"/>
    </source>
</evidence>
<evidence type="ECO:0000256" key="4">
    <source>
        <dbReference type="ARBA" id="ARBA00022989"/>
    </source>
</evidence>
<feature type="transmembrane region" description="Helical" evidence="8">
    <location>
        <begin position="529"/>
        <end position="553"/>
    </location>
</feature>
<comment type="similarity">
    <text evidence="6">Belongs to the ABC-4 integral membrane protein family.</text>
</comment>
<dbReference type="PANTHER" id="PTHR30572:SF4">
    <property type="entry name" value="ABC TRANSPORTER PERMEASE YTRF"/>
    <property type="match status" value="1"/>
</dbReference>
<dbReference type="GO" id="GO:0022857">
    <property type="term" value="F:transmembrane transporter activity"/>
    <property type="evidence" value="ECO:0007669"/>
    <property type="project" value="TreeGrafter"/>
</dbReference>
<dbReference type="Pfam" id="PF02687">
    <property type="entry name" value="FtsX"/>
    <property type="match status" value="2"/>
</dbReference>
<dbReference type="PANTHER" id="PTHR30572">
    <property type="entry name" value="MEMBRANE COMPONENT OF TRANSPORTER-RELATED"/>
    <property type="match status" value="1"/>
</dbReference>
<evidence type="ECO:0000256" key="1">
    <source>
        <dbReference type="ARBA" id="ARBA00004651"/>
    </source>
</evidence>
<evidence type="ECO:0000259" key="10">
    <source>
        <dbReference type="Pfam" id="PF12704"/>
    </source>
</evidence>
<comment type="subcellular location">
    <subcellularLocation>
        <location evidence="1">Cell membrane</location>
        <topology evidence="1">Multi-pass membrane protein</topology>
    </subcellularLocation>
</comment>
<feature type="transmembrane region" description="Helical" evidence="8">
    <location>
        <begin position="478"/>
        <end position="508"/>
    </location>
</feature>
<organism evidence="11 12">
    <name type="scientific">Streptomyces mirabilis</name>
    <dbReference type="NCBI Taxonomy" id="68239"/>
    <lineage>
        <taxon>Bacteria</taxon>
        <taxon>Bacillati</taxon>
        <taxon>Actinomycetota</taxon>
        <taxon>Actinomycetes</taxon>
        <taxon>Kitasatosporales</taxon>
        <taxon>Streptomycetaceae</taxon>
        <taxon>Streptomyces</taxon>
    </lineage>
</organism>
<feature type="transmembrane region" description="Helical" evidence="8">
    <location>
        <begin position="445"/>
        <end position="466"/>
    </location>
</feature>
<keyword evidence="2" id="KW-1003">Cell membrane</keyword>
<feature type="region of interest" description="Disordered" evidence="7">
    <location>
        <begin position="1"/>
        <end position="34"/>
    </location>
</feature>
<feature type="domain" description="MacB-like periplasmic core" evidence="10">
    <location>
        <begin position="529"/>
        <end position="723"/>
    </location>
</feature>
<evidence type="ECO:0000259" key="9">
    <source>
        <dbReference type="Pfam" id="PF02687"/>
    </source>
</evidence>
<dbReference type="Proteomes" id="UP000181942">
    <property type="component" value="Unassembled WGS sequence"/>
</dbReference>
<keyword evidence="4 8" id="KW-1133">Transmembrane helix</keyword>
<protein>
    <submittedName>
        <fullName evidence="11">Putative ABC transport system permease protein</fullName>
    </submittedName>
</protein>
<feature type="domain" description="ABC3 transporter permease C-terminal" evidence="9">
    <location>
        <begin position="757"/>
        <end position="873"/>
    </location>
</feature>
<evidence type="ECO:0000313" key="11">
    <source>
        <dbReference type="EMBL" id="SFF06778.1"/>
    </source>
</evidence>
<evidence type="ECO:0000256" key="7">
    <source>
        <dbReference type="SAM" id="MobiDB-lite"/>
    </source>
</evidence>
<feature type="domain" description="ABC3 transporter permease C-terminal" evidence="9">
    <location>
        <begin position="308"/>
        <end position="429"/>
    </location>
</feature>
<evidence type="ECO:0000256" key="3">
    <source>
        <dbReference type="ARBA" id="ARBA00022692"/>
    </source>
</evidence>
<feature type="transmembrane region" description="Helical" evidence="8">
    <location>
        <begin position="805"/>
        <end position="827"/>
    </location>
</feature>
<feature type="domain" description="MacB-like periplasmic core" evidence="10">
    <location>
        <begin position="56"/>
        <end position="272"/>
    </location>
</feature>
<feature type="transmembrane region" description="Helical" evidence="8">
    <location>
        <begin position="353"/>
        <end position="375"/>
    </location>
</feature>
<dbReference type="InterPro" id="IPR003838">
    <property type="entry name" value="ABC3_permease_C"/>
</dbReference>
<gene>
    <name evidence="11" type="ORF">SAMN02787118_103564</name>
</gene>
<sequence>MRAASLRGRGELRDQPSPARRQGHTLRLPTASPSWTENPMFRTALRNVLAHKARLLMTVLAVMLGVAFVSGTLVFTNTISDAYQKSSAKGFDQVDVAIQPKTQDDKGDKVGKEQKLTQALLEKASKVPGAGTTMGVVTGFTAIADKDGKLVGSGFQSQGGNYWGTKDARYPLTSGHAPKGKNEVAIDSETARRAGYKVGDTVRLSVDGPVLAPTVAGVFTTDDGNVAAGGSLALFDTATAQQLFHRVGEYDEIDVKAASGTSQTALRAALDQVIPKGVASTTTGKQLADDQASAIASAMSGMKTGLLVFAGIALFVGTFIIANTFTMLVAQRTKELALLRAVGASRRQVTRSVLVEAFVVGAVAAVAGLLAGIGIGAGMRSLMGSLGATVPDGPLVISPGTIATALLVGILITMLAAWLPGRRAAKIPPVAAMSSVYAQATTKSLVVRNTIGALFAAAGVAVVLYATTMSGSDGQAPMGLGAVLLIIGVFVLTPLLSRPLIAAAAPVLRVFGVSGKLARQNSVRNPRRTAATASALMIGLTLITGMTVMAGSLQKSIDKMASSAIKADYVVSMANGVPLSPEVAKTLAGLDGVTDTSPLRTSPSRIDGTSELLAGVNGESIAKLTDLTFDEGAFKVGGTQVVVDDDTAKSHGWKAGSNLAVSYEDGKKQRLTVAGIYHGNMMINGIMVDNATLSPHLTDVADMQVMLKTAGGTSDATKNKLEKALGNNPAVQVKDKKDISNGIAQMFTLILNMLYGLLAMAVIVAVLGVINTLAMSVFERSQEIGMLRAIGLDRKGIKRMVRLESLVISLFGGVLGIGLGVFFGWAAGELVGSRMSTYELVLPWDRMALFLLLAGTVGVLAALWPARRASRLNMLSAIKSE</sequence>
<feature type="transmembrane region" description="Helical" evidence="8">
    <location>
        <begin position="55"/>
        <end position="75"/>
    </location>
</feature>
<dbReference type="GO" id="GO:0005886">
    <property type="term" value="C:plasma membrane"/>
    <property type="evidence" value="ECO:0007669"/>
    <property type="project" value="UniProtKB-SubCell"/>
</dbReference>
<dbReference type="STRING" id="68239.GCA_000745715_06148"/>
<dbReference type="EMBL" id="FONR01000003">
    <property type="protein sequence ID" value="SFF06778.1"/>
    <property type="molecule type" value="Genomic_DNA"/>
</dbReference>
<dbReference type="InterPro" id="IPR025857">
    <property type="entry name" value="MacB_PCD"/>
</dbReference>
<feature type="transmembrane region" description="Helical" evidence="8">
    <location>
        <begin position="847"/>
        <end position="866"/>
    </location>
</feature>
<reference evidence="11 12" key="1">
    <citation type="submission" date="2016-10" db="EMBL/GenBank/DDBJ databases">
        <authorList>
            <person name="de Groot N.N."/>
        </authorList>
    </citation>
    <scope>NUCLEOTIDE SEQUENCE [LARGE SCALE GENOMIC DNA]</scope>
    <source>
        <strain evidence="11 12">OK461</strain>
    </source>
</reference>
<accession>A0A1I2FPS5</accession>
<dbReference type="AlphaFoldDB" id="A0A1I2FPS5"/>
<evidence type="ECO:0000313" key="12">
    <source>
        <dbReference type="Proteomes" id="UP000181942"/>
    </source>
</evidence>
<evidence type="ECO:0000256" key="5">
    <source>
        <dbReference type="ARBA" id="ARBA00023136"/>
    </source>
</evidence>
<dbReference type="InterPro" id="IPR050250">
    <property type="entry name" value="Macrolide_Exporter_MacB"/>
</dbReference>
<proteinExistence type="inferred from homology"/>
<feature type="transmembrane region" description="Helical" evidence="8">
    <location>
        <begin position="306"/>
        <end position="330"/>
    </location>
</feature>